<accession>A0A964UTG1</accession>
<name>A0A964UTG1_9ACTN</name>
<evidence type="ECO:0000313" key="2">
    <source>
        <dbReference type="EMBL" id="NBE55069.1"/>
    </source>
</evidence>
<evidence type="ECO:0000256" key="1">
    <source>
        <dbReference type="SAM" id="Phobius"/>
    </source>
</evidence>
<keyword evidence="3" id="KW-1185">Reference proteome</keyword>
<evidence type="ECO:0000313" key="3">
    <source>
        <dbReference type="Proteomes" id="UP000598297"/>
    </source>
</evidence>
<protein>
    <recommendedName>
        <fullName evidence="4">Secreted protein</fullName>
    </recommendedName>
</protein>
<evidence type="ECO:0008006" key="4">
    <source>
        <dbReference type="Google" id="ProtNLM"/>
    </source>
</evidence>
<dbReference type="OrthoDB" id="3401121at2"/>
<keyword evidence="1" id="KW-0472">Membrane</keyword>
<feature type="transmembrane region" description="Helical" evidence="1">
    <location>
        <begin position="6"/>
        <end position="25"/>
    </location>
</feature>
<dbReference type="RefSeq" id="WP_161702480.1">
    <property type="nucleotide sequence ID" value="NZ_JAAAHS010000279.1"/>
</dbReference>
<dbReference type="AlphaFoldDB" id="A0A964UTG1"/>
<reference evidence="2" key="1">
    <citation type="submission" date="2020-01" db="EMBL/GenBank/DDBJ databases">
        <title>Whole-genome analyses of novel actinobacteria.</title>
        <authorList>
            <person name="Sahin N."/>
        </authorList>
    </citation>
    <scope>NUCLEOTIDE SEQUENCE</scope>
    <source>
        <strain evidence="2">YC537</strain>
    </source>
</reference>
<gene>
    <name evidence="2" type="ORF">GUY60_27335</name>
</gene>
<proteinExistence type="predicted"/>
<comment type="caution">
    <text evidence="2">The sequence shown here is derived from an EMBL/GenBank/DDBJ whole genome shotgun (WGS) entry which is preliminary data.</text>
</comment>
<dbReference type="Proteomes" id="UP000598297">
    <property type="component" value="Unassembled WGS sequence"/>
</dbReference>
<sequence>MASQIITLIGVLMGAITSFFATSWAERARFRQTMATRWDERKLDTYVEYISCVKETSRAAKRMLEAHFEGRDVGGPLAEMEAAEARRSVLFEGLVLLGDEAVSTAAVTVNERLWDLLKSTRDPDSIPAPVRDAMGPAIIDALNNLHRAARADLAIGARVGATGQP</sequence>
<organism evidence="2 3">
    <name type="scientific">Streptomyces boluensis</name>
    <dbReference type="NCBI Taxonomy" id="1775135"/>
    <lineage>
        <taxon>Bacteria</taxon>
        <taxon>Bacillati</taxon>
        <taxon>Actinomycetota</taxon>
        <taxon>Actinomycetes</taxon>
        <taxon>Kitasatosporales</taxon>
        <taxon>Streptomycetaceae</taxon>
        <taxon>Streptomyces</taxon>
    </lineage>
</organism>
<dbReference type="EMBL" id="JAAAHS010000279">
    <property type="protein sequence ID" value="NBE55069.1"/>
    <property type="molecule type" value="Genomic_DNA"/>
</dbReference>
<keyword evidence="1" id="KW-0812">Transmembrane</keyword>
<keyword evidence="1" id="KW-1133">Transmembrane helix</keyword>